<dbReference type="GO" id="GO:0003677">
    <property type="term" value="F:DNA binding"/>
    <property type="evidence" value="ECO:0007669"/>
    <property type="project" value="UniProtKB-UniRule"/>
</dbReference>
<name>A0AAE3A3J0_9FIRM</name>
<protein>
    <submittedName>
        <fullName evidence="4">TetR/AcrR family transcriptional regulator</fullName>
    </submittedName>
</protein>
<dbReference type="InterPro" id="IPR039532">
    <property type="entry name" value="TetR_C_Firmicutes"/>
</dbReference>
<sequence length="183" mass="21882">MKTKELLADSFRSLVLTMPFQKISIKMITDGAHVIRPTFYNYFQDKYEVIEFLFDQDIGSKVEVMIENDMEQEAIKLMFICFEKNKEYYHRLFETTGQNCFGEFFSHYCEQTFFRILSRHPMRKMPCELITPQSLAHYNALLLIEILKLWLSSPKEVPAEKIFEAYQYIIRTPILDMIQYPEP</sequence>
<dbReference type="AlphaFoldDB" id="A0AAE3A3J0"/>
<dbReference type="PROSITE" id="PS50977">
    <property type="entry name" value="HTH_TETR_2"/>
    <property type="match status" value="1"/>
</dbReference>
<dbReference type="InterPro" id="IPR009057">
    <property type="entry name" value="Homeodomain-like_sf"/>
</dbReference>
<keyword evidence="1 2" id="KW-0238">DNA-binding</keyword>
<feature type="domain" description="HTH tetR-type" evidence="3">
    <location>
        <begin position="1"/>
        <end position="61"/>
    </location>
</feature>
<dbReference type="EMBL" id="JAJEPV010000034">
    <property type="protein sequence ID" value="MCC2120488.1"/>
    <property type="molecule type" value="Genomic_DNA"/>
</dbReference>
<keyword evidence="5" id="KW-1185">Reference proteome</keyword>
<accession>A0AAE3A3J0</accession>
<dbReference type="PANTHER" id="PTHR43479:SF7">
    <property type="entry name" value="TETR-FAMILY TRANSCRIPTIONAL REGULATOR"/>
    <property type="match status" value="1"/>
</dbReference>
<dbReference type="Gene3D" id="1.10.357.10">
    <property type="entry name" value="Tetracycline Repressor, domain 2"/>
    <property type="match status" value="1"/>
</dbReference>
<dbReference type="InterPro" id="IPR001647">
    <property type="entry name" value="HTH_TetR"/>
</dbReference>
<evidence type="ECO:0000313" key="4">
    <source>
        <dbReference type="EMBL" id="MCC2120488.1"/>
    </source>
</evidence>
<dbReference type="Pfam" id="PF14278">
    <property type="entry name" value="TetR_C_8"/>
    <property type="match status" value="1"/>
</dbReference>
<proteinExistence type="predicted"/>
<dbReference type="Proteomes" id="UP001197795">
    <property type="component" value="Unassembled WGS sequence"/>
</dbReference>
<evidence type="ECO:0000259" key="3">
    <source>
        <dbReference type="PROSITE" id="PS50977"/>
    </source>
</evidence>
<feature type="DNA-binding region" description="H-T-H motif" evidence="2">
    <location>
        <begin position="24"/>
        <end position="43"/>
    </location>
</feature>
<reference evidence="4 5" key="1">
    <citation type="submission" date="2021-10" db="EMBL/GenBank/DDBJ databases">
        <title>Anaerobic single-cell dispensing facilitates the cultivation of human gut bacteria.</title>
        <authorList>
            <person name="Afrizal A."/>
        </authorList>
    </citation>
    <scope>NUCLEOTIDE SEQUENCE [LARGE SCALE GENOMIC DNA]</scope>
    <source>
        <strain evidence="4 5">CLA-AA-H273</strain>
    </source>
</reference>
<dbReference type="RefSeq" id="WP_022313217.1">
    <property type="nucleotide sequence ID" value="NZ_JAJEPV010000034.1"/>
</dbReference>
<dbReference type="PANTHER" id="PTHR43479">
    <property type="entry name" value="ACREF/ENVCD OPERON REPRESSOR-RELATED"/>
    <property type="match status" value="1"/>
</dbReference>
<dbReference type="SUPFAM" id="SSF46689">
    <property type="entry name" value="Homeodomain-like"/>
    <property type="match status" value="1"/>
</dbReference>
<evidence type="ECO:0000256" key="2">
    <source>
        <dbReference type="PROSITE-ProRule" id="PRU00335"/>
    </source>
</evidence>
<organism evidence="4 5">
    <name type="scientific">Waltera acetigignens</name>
    <dbReference type="NCBI Taxonomy" id="2981769"/>
    <lineage>
        <taxon>Bacteria</taxon>
        <taxon>Bacillati</taxon>
        <taxon>Bacillota</taxon>
        <taxon>Clostridia</taxon>
        <taxon>Lachnospirales</taxon>
        <taxon>Lachnospiraceae</taxon>
        <taxon>Waltera</taxon>
    </lineage>
</organism>
<dbReference type="InterPro" id="IPR050624">
    <property type="entry name" value="HTH-type_Tx_Regulator"/>
</dbReference>
<comment type="caution">
    <text evidence="4">The sequence shown here is derived from an EMBL/GenBank/DDBJ whole genome shotgun (WGS) entry which is preliminary data.</text>
</comment>
<gene>
    <name evidence="4" type="ORF">LKD75_12960</name>
</gene>
<evidence type="ECO:0000313" key="5">
    <source>
        <dbReference type="Proteomes" id="UP001197795"/>
    </source>
</evidence>
<evidence type="ECO:0000256" key="1">
    <source>
        <dbReference type="ARBA" id="ARBA00023125"/>
    </source>
</evidence>